<proteinExistence type="inferred from homology"/>
<dbReference type="PANTHER" id="PTHR11801">
    <property type="entry name" value="SIGNAL TRANSDUCER AND ACTIVATOR OF TRANSCRIPTION"/>
    <property type="match status" value="1"/>
</dbReference>
<dbReference type="GO" id="GO:0000977">
    <property type="term" value="F:RNA polymerase II transcription regulatory region sequence-specific DNA binding"/>
    <property type="evidence" value="ECO:0007669"/>
    <property type="project" value="UniProtKB-ARBA"/>
</dbReference>
<evidence type="ECO:0000256" key="11">
    <source>
        <dbReference type="ARBA" id="ARBA00023242"/>
    </source>
</evidence>
<dbReference type="Proteomes" id="UP000887568">
    <property type="component" value="Unplaced"/>
</dbReference>
<dbReference type="FunFam" id="1.10.532.10:FF:000002">
    <property type="entry name" value="Signal transducer and activator of transcription"/>
    <property type="match status" value="1"/>
</dbReference>
<dbReference type="SMART" id="SM00964">
    <property type="entry name" value="STAT_int"/>
    <property type="match status" value="1"/>
</dbReference>
<evidence type="ECO:0000256" key="4">
    <source>
        <dbReference type="ARBA" id="ARBA00022490"/>
    </source>
</evidence>
<dbReference type="GeneID" id="119744643"/>
<reference evidence="16" key="1">
    <citation type="submission" date="2022-11" db="UniProtKB">
        <authorList>
            <consortium name="EnsemblMetazoa"/>
        </authorList>
    </citation>
    <scope>IDENTIFICATION</scope>
</reference>
<evidence type="ECO:0000256" key="9">
    <source>
        <dbReference type="ARBA" id="ARBA00023159"/>
    </source>
</evidence>
<evidence type="ECO:0000256" key="10">
    <source>
        <dbReference type="ARBA" id="ARBA00023163"/>
    </source>
</evidence>
<dbReference type="SUPFAM" id="SSF55550">
    <property type="entry name" value="SH2 domain"/>
    <property type="match status" value="1"/>
</dbReference>
<dbReference type="GO" id="GO:0001228">
    <property type="term" value="F:DNA-binding transcription activator activity, RNA polymerase II-specific"/>
    <property type="evidence" value="ECO:0007669"/>
    <property type="project" value="UniProtKB-ARBA"/>
</dbReference>
<dbReference type="OMA" id="WIEEKMW"/>
<dbReference type="PROSITE" id="PS50001">
    <property type="entry name" value="SH2"/>
    <property type="match status" value="1"/>
</dbReference>
<keyword evidence="17" id="KW-1185">Reference proteome</keyword>
<dbReference type="Pfam" id="PF02864">
    <property type="entry name" value="STAT_bind"/>
    <property type="match status" value="1"/>
</dbReference>
<keyword evidence="11 13" id="KW-0539">Nucleus</keyword>
<dbReference type="InterPro" id="IPR008967">
    <property type="entry name" value="p53-like_TF_DNA-bd_sf"/>
</dbReference>
<dbReference type="Pfam" id="PF02865">
    <property type="entry name" value="STAT_int"/>
    <property type="match status" value="1"/>
</dbReference>
<evidence type="ECO:0000256" key="8">
    <source>
        <dbReference type="ARBA" id="ARBA00023125"/>
    </source>
</evidence>
<dbReference type="SUPFAM" id="SSF48092">
    <property type="entry name" value="Transcription factor STAT-4 N-domain"/>
    <property type="match status" value="1"/>
</dbReference>
<feature type="domain" description="SH2" evidence="15">
    <location>
        <begin position="579"/>
        <end position="695"/>
    </location>
</feature>
<keyword evidence="4 13" id="KW-0963">Cytoplasm</keyword>
<dbReference type="RefSeq" id="XP_038076619.1">
    <property type="nucleotide sequence ID" value="XM_038220691.1"/>
</dbReference>
<dbReference type="Gene3D" id="2.60.40.630">
    <property type="entry name" value="STAT transcription factor, DNA-binding domain"/>
    <property type="match status" value="1"/>
</dbReference>
<keyword evidence="6 12" id="KW-0727">SH2 domain</keyword>
<dbReference type="GO" id="GO:0007166">
    <property type="term" value="P:cell surface receptor signaling pathway"/>
    <property type="evidence" value="ECO:0007669"/>
    <property type="project" value="UniProtKB-ARBA"/>
</dbReference>
<dbReference type="InterPro" id="IPR036860">
    <property type="entry name" value="SH2_dom_sf"/>
</dbReference>
<dbReference type="CDD" id="cd09919">
    <property type="entry name" value="SH2_STAT_family"/>
    <property type="match status" value="1"/>
</dbReference>
<name>A0A914BKI5_PATMI</name>
<dbReference type="InterPro" id="IPR036535">
    <property type="entry name" value="STAT_N_sf"/>
</dbReference>
<dbReference type="OrthoDB" id="19300at2759"/>
<dbReference type="Gene3D" id="1.10.238.10">
    <property type="entry name" value="EF-hand"/>
    <property type="match status" value="1"/>
</dbReference>
<evidence type="ECO:0000256" key="2">
    <source>
        <dbReference type="ARBA" id="ARBA00004496"/>
    </source>
</evidence>
<dbReference type="InterPro" id="IPR013800">
    <property type="entry name" value="STAT_TF_alpha"/>
</dbReference>
<dbReference type="Pfam" id="PF21354">
    <property type="entry name" value="STAT_linker"/>
    <property type="match status" value="1"/>
</dbReference>
<evidence type="ECO:0000256" key="14">
    <source>
        <dbReference type="SAM" id="MobiDB-lite"/>
    </source>
</evidence>
<dbReference type="Gene3D" id="1.10.532.10">
    <property type="entry name" value="STAT transcription factor, N-terminal domain"/>
    <property type="match status" value="1"/>
</dbReference>
<dbReference type="AlphaFoldDB" id="A0A914BKI5"/>
<protein>
    <recommendedName>
        <fullName evidence="13">Signal transducer and activator of transcription</fullName>
    </recommendedName>
</protein>
<dbReference type="InterPro" id="IPR013801">
    <property type="entry name" value="STAT_TF_DNA-bd"/>
</dbReference>
<evidence type="ECO:0000313" key="16">
    <source>
        <dbReference type="EnsemblMetazoa" id="XP_038076619.1"/>
    </source>
</evidence>
<keyword evidence="7 13" id="KW-0805">Transcription regulation</keyword>
<evidence type="ECO:0000256" key="3">
    <source>
        <dbReference type="ARBA" id="ARBA00005586"/>
    </source>
</evidence>
<dbReference type="CDD" id="cd16855">
    <property type="entry name" value="STAT5_CCD"/>
    <property type="match status" value="1"/>
</dbReference>
<evidence type="ECO:0000256" key="13">
    <source>
        <dbReference type="RuleBase" id="RU046415"/>
    </source>
</evidence>
<organism evidence="16 17">
    <name type="scientific">Patiria miniata</name>
    <name type="common">Bat star</name>
    <name type="synonym">Asterina miniata</name>
    <dbReference type="NCBI Taxonomy" id="46514"/>
    <lineage>
        <taxon>Eukaryota</taxon>
        <taxon>Metazoa</taxon>
        <taxon>Echinodermata</taxon>
        <taxon>Eleutherozoa</taxon>
        <taxon>Asterozoa</taxon>
        <taxon>Asteroidea</taxon>
        <taxon>Valvatacea</taxon>
        <taxon>Valvatida</taxon>
        <taxon>Asterinidae</taxon>
        <taxon>Patiria</taxon>
    </lineage>
</organism>
<dbReference type="InterPro" id="IPR048988">
    <property type="entry name" value="STAT_linker"/>
</dbReference>
<evidence type="ECO:0000256" key="12">
    <source>
        <dbReference type="PROSITE-ProRule" id="PRU00191"/>
    </source>
</evidence>
<dbReference type="FunFam" id="1.10.238.10:FF:000029">
    <property type="entry name" value="Signal transducer and transcription activator 6"/>
    <property type="match status" value="1"/>
</dbReference>
<evidence type="ECO:0000256" key="6">
    <source>
        <dbReference type="ARBA" id="ARBA00022999"/>
    </source>
</evidence>
<evidence type="ECO:0000256" key="7">
    <source>
        <dbReference type="ARBA" id="ARBA00023015"/>
    </source>
</evidence>
<dbReference type="InterPro" id="IPR000980">
    <property type="entry name" value="SH2"/>
</dbReference>
<evidence type="ECO:0000259" key="15">
    <source>
        <dbReference type="PROSITE" id="PS50001"/>
    </source>
</evidence>
<keyword evidence="5 13" id="KW-0597">Phosphoprotein</keyword>
<dbReference type="InterPro" id="IPR046994">
    <property type="entry name" value="STAT5_CC"/>
</dbReference>
<evidence type="ECO:0000313" key="17">
    <source>
        <dbReference type="Proteomes" id="UP000887568"/>
    </source>
</evidence>
<dbReference type="SUPFAM" id="SSF49417">
    <property type="entry name" value="p53-like transcription factors"/>
    <property type="match status" value="1"/>
</dbReference>
<dbReference type="EnsemblMetazoa" id="XM_038220691.1">
    <property type="protein sequence ID" value="XP_038076619.1"/>
    <property type="gene ID" value="LOC119744643"/>
</dbReference>
<sequence>MSLILKLQQLQGPAIQQMQLLYQQNRFPMEVRYYCAPWIEAQQWGNIDTDSPSSEPAATILLQQMIQQINEKAEALTGEDKFFLRMKLSNFATELYETYVNDPLKFVRVVRHCLEKEQRLVDQDTNGVQESMEQVMPVPDSHNEIESTLQNLKYKTQSQEKQLSDMQQKQELFAVKVQETRCMLENALDQMQQQYPQQDDPNRRVEFTRFNQKKMEVNSVLQTEAQQLMGMRIQLADMHKETFMLLSQVQSKVLNDELKIWKRQQQLAGIGCSPEGSLDILQSWCESLAEITWQNRQQLKRIEQLKQQLPMNMPAQEMPDLSNSFTGLLSALVSSTFVIEKQPPQVLKKETRFSAAIRLLVGGKLNVHMNPPQVKATIISESQAKDMLHNENANFNDTSGDIINNSGVLEYHKDSGVLNVTFRNMSLKKIRRADRRGTEFVTEEKFTLLFRSHFSVASGELMFQVRSLSLPVVVVSHGNQECNALATILWDNAFGDCSSGRVPFAIPDKVPWPDMAQALNSKFMAINGRSLSNENLQYLAMKAFSGQSVQTDDFNSMYISWSTFNRDPLPGCTFTFWKWFHGVLELTRKYLRPPWNEGSILGFITKEHAQELLLTKQTGTFLLRFSDSKLGAISITWVNEDPTTGERQVLNLLPFSSEDFHIRSLADRIHDLPHLTNLFPDIPKDTAFGNFYTPVDEVLPQSGDGYVSSVLVSKIPQITAPQSYAMENPGSVEPASPQQQPQNREQDFVNFTGMDDFGEMLNDRDRDEPQLAPDISDLLKDFDTFDMMDPTLL</sequence>
<dbReference type="GO" id="GO:0005634">
    <property type="term" value="C:nucleus"/>
    <property type="evidence" value="ECO:0007669"/>
    <property type="project" value="UniProtKB-SubCell"/>
</dbReference>
<dbReference type="SUPFAM" id="SSF47655">
    <property type="entry name" value="STAT"/>
    <property type="match status" value="1"/>
</dbReference>
<keyword evidence="10 13" id="KW-0804">Transcription</keyword>
<dbReference type="Pfam" id="PF00017">
    <property type="entry name" value="SH2"/>
    <property type="match status" value="1"/>
</dbReference>
<accession>A0A914BKI5</accession>
<keyword evidence="9 13" id="KW-0010">Activator</keyword>
<comment type="similarity">
    <text evidence="3 13">Belongs to the transcription factor STAT family.</text>
</comment>
<comment type="subcellular location">
    <subcellularLocation>
        <location evidence="2 13">Cytoplasm</location>
    </subcellularLocation>
    <subcellularLocation>
        <location evidence="1 13">Nucleus</location>
    </subcellularLocation>
</comment>
<evidence type="ECO:0000256" key="5">
    <source>
        <dbReference type="ARBA" id="ARBA00022553"/>
    </source>
</evidence>
<dbReference type="InterPro" id="IPR013799">
    <property type="entry name" value="STAT_TF_prot_interaction"/>
</dbReference>
<feature type="region of interest" description="Disordered" evidence="14">
    <location>
        <begin position="724"/>
        <end position="743"/>
    </location>
</feature>
<dbReference type="InterPro" id="IPR015988">
    <property type="entry name" value="STAT_TF_CC"/>
</dbReference>
<dbReference type="FunFam" id="2.60.40.630:FF:000003">
    <property type="entry name" value="Signal transducer and transcription activator 6"/>
    <property type="match status" value="1"/>
</dbReference>
<dbReference type="InterPro" id="IPR001217">
    <property type="entry name" value="STAT"/>
</dbReference>
<dbReference type="Pfam" id="PF01017">
    <property type="entry name" value="STAT_alpha"/>
    <property type="match status" value="1"/>
</dbReference>
<dbReference type="SMART" id="SM00252">
    <property type="entry name" value="SH2"/>
    <property type="match status" value="1"/>
</dbReference>
<dbReference type="Gene3D" id="3.30.505.10">
    <property type="entry name" value="SH2 domain"/>
    <property type="match status" value="1"/>
</dbReference>
<keyword evidence="8 13" id="KW-0238">DNA-binding</keyword>
<evidence type="ECO:0000256" key="1">
    <source>
        <dbReference type="ARBA" id="ARBA00004123"/>
    </source>
</evidence>
<dbReference type="GO" id="GO:0005737">
    <property type="term" value="C:cytoplasm"/>
    <property type="evidence" value="ECO:0007669"/>
    <property type="project" value="UniProtKB-SubCell"/>
</dbReference>
<dbReference type="InterPro" id="IPR012345">
    <property type="entry name" value="STAT_TF_DNA-bd_N"/>
</dbReference>
<dbReference type="Gene3D" id="1.20.1050.20">
    <property type="entry name" value="STAT transcription factor, all-alpha domain"/>
    <property type="match status" value="1"/>
</dbReference>